<dbReference type="PROSITE" id="PS50943">
    <property type="entry name" value="HTH_CROC1"/>
    <property type="match status" value="1"/>
</dbReference>
<feature type="domain" description="HTH cro/C1-type" evidence="2">
    <location>
        <begin position="16"/>
        <end position="70"/>
    </location>
</feature>
<evidence type="ECO:0000313" key="4">
    <source>
        <dbReference type="Proteomes" id="UP000070516"/>
    </source>
</evidence>
<evidence type="ECO:0000313" key="3">
    <source>
        <dbReference type="EMBL" id="AMN78378.1"/>
    </source>
</evidence>
<evidence type="ECO:0000259" key="2">
    <source>
        <dbReference type="PROSITE" id="PS50943"/>
    </source>
</evidence>
<proteinExistence type="predicted"/>
<keyword evidence="1" id="KW-0238">DNA-binding</keyword>
<sequence length="120" mass="13411">MMDTQQSKRALIADRLREARKMAGLSQGQVAKLLNMHRPTVSEIEAGNRKVSAEELGAFAETYDVTVPWLMGETPEQLDIDDPRLQLAARELSKLKSEDLDKLLRLLASMRDSNDKTGDA</sequence>
<dbReference type="Pfam" id="PF01381">
    <property type="entry name" value="HTH_3"/>
    <property type="match status" value="1"/>
</dbReference>
<dbReference type="AlphaFoldDB" id="A0A127HV27"/>
<dbReference type="EMBL" id="CP014546">
    <property type="protein sequence ID" value="AMN78378.1"/>
    <property type="molecule type" value="Genomic_DNA"/>
</dbReference>
<dbReference type="PANTHER" id="PTHR46558:SF4">
    <property type="entry name" value="DNA-BIDING PHAGE PROTEIN"/>
    <property type="match status" value="1"/>
</dbReference>
<reference evidence="3 4" key="1">
    <citation type="submission" date="2016-02" db="EMBL/GenBank/DDBJ databases">
        <title>Complete genome sequence of Pseudomonas azotoformans S4.</title>
        <authorList>
            <person name="Fang Y."/>
            <person name="Wu L."/>
            <person name="Feng G."/>
        </authorList>
    </citation>
    <scope>NUCLEOTIDE SEQUENCE [LARGE SCALE GENOMIC DNA]</scope>
    <source>
        <strain evidence="3 4">S4</strain>
    </source>
</reference>
<dbReference type="SMART" id="SM00530">
    <property type="entry name" value="HTH_XRE"/>
    <property type="match status" value="1"/>
</dbReference>
<protein>
    <submittedName>
        <fullName evidence="3">XRE family transcriptional regulator</fullName>
    </submittedName>
</protein>
<accession>A0A127HV27</accession>
<dbReference type="InterPro" id="IPR010982">
    <property type="entry name" value="Lambda_DNA-bd_dom_sf"/>
</dbReference>
<dbReference type="CDD" id="cd00093">
    <property type="entry name" value="HTH_XRE"/>
    <property type="match status" value="1"/>
</dbReference>
<dbReference type="Proteomes" id="UP000070516">
    <property type="component" value="Chromosome"/>
</dbReference>
<dbReference type="SUPFAM" id="SSF47413">
    <property type="entry name" value="lambda repressor-like DNA-binding domains"/>
    <property type="match status" value="1"/>
</dbReference>
<gene>
    <name evidence="3" type="ORF">AYR47_08585</name>
</gene>
<evidence type="ECO:0000256" key="1">
    <source>
        <dbReference type="ARBA" id="ARBA00023125"/>
    </source>
</evidence>
<dbReference type="RefSeq" id="WP_061434911.1">
    <property type="nucleotide sequence ID" value="NZ_CP014546.1"/>
</dbReference>
<organism evidence="3 4">
    <name type="scientific">Pseudomonas azotoformans</name>
    <dbReference type="NCBI Taxonomy" id="47878"/>
    <lineage>
        <taxon>Bacteria</taxon>
        <taxon>Pseudomonadati</taxon>
        <taxon>Pseudomonadota</taxon>
        <taxon>Gammaproteobacteria</taxon>
        <taxon>Pseudomonadales</taxon>
        <taxon>Pseudomonadaceae</taxon>
        <taxon>Pseudomonas</taxon>
    </lineage>
</organism>
<dbReference type="PANTHER" id="PTHR46558">
    <property type="entry name" value="TRACRIPTIONAL REGULATORY PROTEIN-RELATED-RELATED"/>
    <property type="match status" value="1"/>
</dbReference>
<name>A0A127HV27_PSEAZ</name>
<dbReference type="Gene3D" id="1.10.260.40">
    <property type="entry name" value="lambda repressor-like DNA-binding domains"/>
    <property type="match status" value="1"/>
</dbReference>
<dbReference type="KEGG" id="pazo:AYR47_08585"/>
<dbReference type="GO" id="GO:0003677">
    <property type="term" value="F:DNA binding"/>
    <property type="evidence" value="ECO:0007669"/>
    <property type="project" value="UniProtKB-KW"/>
</dbReference>
<dbReference type="InterPro" id="IPR001387">
    <property type="entry name" value="Cro/C1-type_HTH"/>
</dbReference>